<organism evidence="3 4">
    <name type="scientific">Hibiscus syriacus</name>
    <name type="common">Rose of Sharon</name>
    <dbReference type="NCBI Taxonomy" id="106335"/>
    <lineage>
        <taxon>Eukaryota</taxon>
        <taxon>Viridiplantae</taxon>
        <taxon>Streptophyta</taxon>
        <taxon>Embryophyta</taxon>
        <taxon>Tracheophyta</taxon>
        <taxon>Spermatophyta</taxon>
        <taxon>Magnoliopsida</taxon>
        <taxon>eudicotyledons</taxon>
        <taxon>Gunneridae</taxon>
        <taxon>Pentapetalae</taxon>
        <taxon>rosids</taxon>
        <taxon>malvids</taxon>
        <taxon>Malvales</taxon>
        <taxon>Malvaceae</taxon>
        <taxon>Malvoideae</taxon>
        <taxon>Hibiscus</taxon>
    </lineage>
</organism>
<sequence>MTGARYSDSTVVVPKVSVEGIATVTPTRMTDPRQTRRVLTWDHVGLGIFRRCFNVVQYYMKEKKEDSGWLVAGWFKETLGRALSEQPMICGRLQKTERNEGGLEIVSNDSGVRLIEATVQMNLLEFLDLKPREEAEVQLVFWEDIDEQNPQFSLLFYVQVTNFECGGYSIGISCSILLVDLLLRTKFLETWANIHNKVVNENNERKPPLFYLPGLKSTTGSTVISSSTSNNKPGKTTIFKVNSETHNLEIEWCRRVALACVEEADKNEIGTEMPVEFLLFVNESFESIKAESRSKHGMSRANVEVSCENWDGLGANDVSFRRENKPVRVSYWFRSISGHIVVIPSREEDQDACMVNIIVTVPNERSPCTPSDLGRSPCNPCSPQRSPCTSQHAGHPRPFDRGHPKASEAIRTSYARASEGNRARVGRPECMATYPRLVARIPLHSSLGCPRMPSHSSFGWLGWMASVGWSRMPSVLGRAWRPGRSLGVHGDLPPETWDCRDHPI</sequence>
<evidence type="ECO:0000256" key="2">
    <source>
        <dbReference type="SAM" id="MobiDB-lite"/>
    </source>
</evidence>
<gene>
    <name evidence="3" type="ORF">F3Y22_tig00110569pilonHSYRG00130</name>
</gene>
<dbReference type="PANTHER" id="PTHR31642">
    <property type="entry name" value="TRICHOTHECENE 3-O-ACETYLTRANSFERASE"/>
    <property type="match status" value="1"/>
</dbReference>
<reference evidence="3" key="1">
    <citation type="submission" date="2019-09" db="EMBL/GenBank/DDBJ databases">
        <title>Draft genome information of white flower Hibiscus syriacus.</title>
        <authorList>
            <person name="Kim Y.-M."/>
        </authorList>
    </citation>
    <scope>NUCLEOTIDE SEQUENCE [LARGE SCALE GENOMIC DNA]</scope>
    <source>
        <strain evidence="3">YM2019G1</strain>
    </source>
</reference>
<accession>A0A6A3A6V5</accession>
<protein>
    <submittedName>
        <fullName evidence="3">FAD/NAD(P)-binding oxidoreductase family protein isoform 1</fullName>
    </submittedName>
</protein>
<dbReference type="AlphaFoldDB" id="A0A6A3A6V5"/>
<dbReference type="GO" id="GO:0016747">
    <property type="term" value="F:acyltransferase activity, transferring groups other than amino-acyl groups"/>
    <property type="evidence" value="ECO:0007669"/>
    <property type="project" value="TreeGrafter"/>
</dbReference>
<feature type="compositionally biased region" description="Polar residues" evidence="2">
    <location>
        <begin position="382"/>
        <end position="392"/>
    </location>
</feature>
<proteinExistence type="inferred from homology"/>
<dbReference type="EMBL" id="VEPZ02001033">
    <property type="protein sequence ID" value="KAE8699888.1"/>
    <property type="molecule type" value="Genomic_DNA"/>
</dbReference>
<dbReference type="InterPro" id="IPR050317">
    <property type="entry name" value="Plant_Fungal_Acyltransferase"/>
</dbReference>
<dbReference type="Proteomes" id="UP000436088">
    <property type="component" value="Unassembled WGS sequence"/>
</dbReference>
<keyword evidence="4" id="KW-1185">Reference proteome</keyword>
<evidence type="ECO:0000313" key="3">
    <source>
        <dbReference type="EMBL" id="KAE8699888.1"/>
    </source>
</evidence>
<feature type="region of interest" description="Disordered" evidence="2">
    <location>
        <begin position="382"/>
        <end position="406"/>
    </location>
</feature>
<comment type="similarity">
    <text evidence="1">Belongs to the plant acyltransferase family.</text>
</comment>
<evidence type="ECO:0000256" key="1">
    <source>
        <dbReference type="ARBA" id="ARBA00009861"/>
    </source>
</evidence>
<comment type="caution">
    <text evidence="3">The sequence shown here is derived from an EMBL/GenBank/DDBJ whole genome shotgun (WGS) entry which is preliminary data.</text>
</comment>
<name>A0A6A3A6V5_HIBSY</name>
<dbReference type="InterPro" id="IPR023213">
    <property type="entry name" value="CAT-like_dom_sf"/>
</dbReference>
<dbReference type="Pfam" id="PF02458">
    <property type="entry name" value="Transferase"/>
    <property type="match status" value="1"/>
</dbReference>
<feature type="compositionally biased region" description="Basic and acidic residues" evidence="2">
    <location>
        <begin position="397"/>
        <end position="406"/>
    </location>
</feature>
<dbReference type="Gene3D" id="3.30.559.10">
    <property type="entry name" value="Chloramphenicol acetyltransferase-like domain"/>
    <property type="match status" value="1"/>
</dbReference>
<dbReference type="PANTHER" id="PTHR31642:SF299">
    <property type="entry name" value="OS02G0653400 PROTEIN"/>
    <property type="match status" value="1"/>
</dbReference>
<evidence type="ECO:0000313" key="4">
    <source>
        <dbReference type="Proteomes" id="UP000436088"/>
    </source>
</evidence>